<proteinExistence type="predicted"/>
<keyword evidence="2" id="KW-1185">Reference proteome</keyword>
<dbReference type="AlphaFoldDB" id="A0A4D6LD53"/>
<sequence length="204" mass="22725">MIIATHTQIGPPLDSSHVGITLPQHLTVTPSGAPRNKHKVCSCSRLPKLYQNTLKRAITRTSPYEPQLAHSTGLPKPPGYNLEWSCVTPIQVTLVTGPPAKASHHEHHLKLSRNLSLRTITTSLGGHWVQIAWRVSHTARRHTPVASSLHRHHRADFTMPLGATRRHRLAHPSRVARRHRIVRVFTTPFHLVEPSLPPAALLAL</sequence>
<dbReference type="EMBL" id="CP039347">
    <property type="protein sequence ID" value="QCD86194.1"/>
    <property type="molecule type" value="Genomic_DNA"/>
</dbReference>
<name>A0A4D6LD53_VIGUN</name>
<organism evidence="1 2">
    <name type="scientific">Vigna unguiculata</name>
    <name type="common">Cowpea</name>
    <dbReference type="NCBI Taxonomy" id="3917"/>
    <lineage>
        <taxon>Eukaryota</taxon>
        <taxon>Viridiplantae</taxon>
        <taxon>Streptophyta</taxon>
        <taxon>Embryophyta</taxon>
        <taxon>Tracheophyta</taxon>
        <taxon>Spermatophyta</taxon>
        <taxon>Magnoliopsida</taxon>
        <taxon>eudicotyledons</taxon>
        <taxon>Gunneridae</taxon>
        <taxon>Pentapetalae</taxon>
        <taxon>rosids</taxon>
        <taxon>fabids</taxon>
        <taxon>Fabales</taxon>
        <taxon>Fabaceae</taxon>
        <taxon>Papilionoideae</taxon>
        <taxon>50 kb inversion clade</taxon>
        <taxon>NPAAA clade</taxon>
        <taxon>indigoferoid/millettioid clade</taxon>
        <taxon>Phaseoleae</taxon>
        <taxon>Vigna</taxon>
    </lineage>
</organism>
<accession>A0A4D6LD53</accession>
<gene>
    <name evidence="1" type="ORF">DEO72_LG3g715</name>
</gene>
<reference evidence="1 2" key="1">
    <citation type="submission" date="2019-04" db="EMBL/GenBank/DDBJ databases">
        <title>An improved genome assembly and genetic linkage map for asparagus bean, Vigna unguiculata ssp. sesquipedialis.</title>
        <authorList>
            <person name="Xia Q."/>
            <person name="Zhang R."/>
            <person name="Dong Y."/>
        </authorList>
    </citation>
    <scope>NUCLEOTIDE SEQUENCE [LARGE SCALE GENOMIC DNA]</scope>
    <source>
        <tissue evidence="1">Leaf</tissue>
    </source>
</reference>
<protein>
    <submittedName>
        <fullName evidence="1">Uncharacterized protein</fullName>
    </submittedName>
</protein>
<evidence type="ECO:0000313" key="1">
    <source>
        <dbReference type="EMBL" id="QCD86194.1"/>
    </source>
</evidence>
<evidence type="ECO:0000313" key="2">
    <source>
        <dbReference type="Proteomes" id="UP000501690"/>
    </source>
</evidence>
<dbReference type="Proteomes" id="UP000501690">
    <property type="component" value="Linkage Group LG3"/>
</dbReference>